<organism evidence="1">
    <name type="scientific">Rhizophora mucronata</name>
    <name type="common">Asiatic mangrove</name>
    <dbReference type="NCBI Taxonomy" id="61149"/>
    <lineage>
        <taxon>Eukaryota</taxon>
        <taxon>Viridiplantae</taxon>
        <taxon>Streptophyta</taxon>
        <taxon>Embryophyta</taxon>
        <taxon>Tracheophyta</taxon>
        <taxon>Spermatophyta</taxon>
        <taxon>Magnoliopsida</taxon>
        <taxon>eudicotyledons</taxon>
        <taxon>Gunneridae</taxon>
        <taxon>Pentapetalae</taxon>
        <taxon>rosids</taxon>
        <taxon>fabids</taxon>
        <taxon>Malpighiales</taxon>
        <taxon>Rhizophoraceae</taxon>
        <taxon>Rhizophora</taxon>
    </lineage>
</organism>
<accession>A0A2P2LRS5</accession>
<reference evidence="1" key="1">
    <citation type="submission" date="2018-02" db="EMBL/GenBank/DDBJ databases">
        <title>Rhizophora mucronata_Transcriptome.</title>
        <authorList>
            <person name="Meera S.P."/>
            <person name="Sreeshan A."/>
            <person name="Augustine A."/>
        </authorList>
    </citation>
    <scope>NUCLEOTIDE SEQUENCE</scope>
    <source>
        <tissue evidence="1">Leaf</tissue>
    </source>
</reference>
<name>A0A2P2LRS5_RHIMU</name>
<dbReference type="AlphaFoldDB" id="A0A2P2LRS5"/>
<protein>
    <submittedName>
        <fullName evidence="1">DNA-directed RNA polymerase subunit</fullName>
    </submittedName>
</protein>
<evidence type="ECO:0000313" key="1">
    <source>
        <dbReference type="EMBL" id="MBX20633.1"/>
    </source>
</evidence>
<keyword evidence="1" id="KW-0804">Transcription</keyword>
<proteinExistence type="predicted"/>
<dbReference type="GO" id="GO:0000428">
    <property type="term" value="C:DNA-directed RNA polymerase complex"/>
    <property type="evidence" value="ECO:0007669"/>
    <property type="project" value="UniProtKB-KW"/>
</dbReference>
<sequence>MQIHLITIKICIVWVTNRFIKSQSSPRHYSRPMAHDRHPMQAWLSVKKNYVPIFQMAVNYTTEFQFLCNLFSVATYQKF</sequence>
<dbReference type="EMBL" id="GGEC01040149">
    <property type="protein sequence ID" value="MBX20633.1"/>
    <property type="molecule type" value="Transcribed_RNA"/>
</dbReference>
<keyword evidence="1" id="KW-0240">DNA-directed RNA polymerase</keyword>